<evidence type="ECO:0000313" key="10">
    <source>
        <dbReference type="EMBL" id="MBU3806682.1"/>
    </source>
</evidence>
<dbReference type="PANTHER" id="PTHR30509:SF9">
    <property type="entry name" value="MULTIDRUG RESISTANCE PROTEIN MDTO"/>
    <property type="match status" value="1"/>
</dbReference>
<evidence type="ECO:0000256" key="6">
    <source>
        <dbReference type="ARBA" id="ARBA00043993"/>
    </source>
</evidence>
<evidence type="ECO:0000256" key="1">
    <source>
        <dbReference type="ARBA" id="ARBA00004651"/>
    </source>
</evidence>
<keyword evidence="5 8" id="KW-0472">Membrane</keyword>
<keyword evidence="2" id="KW-1003">Cell membrane</keyword>
<evidence type="ECO:0000256" key="5">
    <source>
        <dbReference type="ARBA" id="ARBA00023136"/>
    </source>
</evidence>
<proteinExistence type="inferred from homology"/>
<evidence type="ECO:0000256" key="2">
    <source>
        <dbReference type="ARBA" id="ARBA00022475"/>
    </source>
</evidence>
<evidence type="ECO:0000256" key="4">
    <source>
        <dbReference type="ARBA" id="ARBA00022989"/>
    </source>
</evidence>
<gene>
    <name evidence="10" type="ORF">H9882_07325</name>
</gene>
<reference evidence="10" key="1">
    <citation type="journal article" date="2021" name="PeerJ">
        <title>Extensive microbial diversity within the chicken gut microbiome revealed by metagenomics and culture.</title>
        <authorList>
            <person name="Gilroy R."/>
            <person name="Ravi A."/>
            <person name="Getino M."/>
            <person name="Pursley I."/>
            <person name="Horton D.L."/>
            <person name="Alikhan N.F."/>
            <person name="Baker D."/>
            <person name="Gharbi K."/>
            <person name="Hall N."/>
            <person name="Watson M."/>
            <person name="Adriaenssens E.M."/>
            <person name="Foster-Nyarko E."/>
            <person name="Jarju S."/>
            <person name="Secka A."/>
            <person name="Antonio M."/>
            <person name="Oren A."/>
            <person name="Chaudhuri R.R."/>
            <person name="La Ragione R."/>
            <person name="Hildebrand F."/>
            <person name="Pallen M.J."/>
        </authorList>
    </citation>
    <scope>NUCLEOTIDE SEQUENCE</scope>
    <source>
        <strain evidence="10">B5_2728</strain>
    </source>
</reference>
<accession>A0A948T334</accession>
<dbReference type="Pfam" id="PF13515">
    <property type="entry name" value="FUSC_2"/>
    <property type="match status" value="1"/>
</dbReference>
<evidence type="ECO:0000256" key="3">
    <source>
        <dbReference type="ARBA" id="ARBA00022692"/>
    </source>
</evidence>
<dbReference type="PANTHER" id="PTHR30509">
    <property type="entry name" value="P-HYDROXYBENZOIC ACID EFFLUX PUMP SUBUNIT-RELATED"/>
    <property type="match status" value="1"/>
</dbReference>
<dbReference type="AlphaFoldDB" id="A0A948T334"/>
<feature type="region of interest" description="Disordered" evidence="7">
    <location>
        <begin position="656"/>
        <end position="680"/>
    </location>
</feature>
<evidence type="ECO:0000259" key="9">
    <source>
        <dbReference type="Pfam" id="PF13515"/>
    </source>
</evidence>
<feature type="transmembrane region" description="Helical" evidence="8">
    <location>
        <begin position="21"/>
        <end position="51"/>
    </location>
</feature>
<dbReference type="InterPro" id="IPR049453">
    <property type="entry name" value="Memb_transporter_dom"/>
</dbReference>
<feature type="transmembrane region" description="Helical" evidence="8">
    <location>
        <begin position="71"/>
        <end position="100"/>
    </location>
</feature>
<feature type="domain" description="Integral membrane bound transporter" evidence="9">
    <location>
        <begin position="359"/>
        <end position="480"/>
    </location>
</feature>
<feature type="transmembrane region" description="Helical" evidence="8">
    <location>
        <begin position="345"/>
        <end position="365"/>
    </location>
</feature>
<feature type="transmembrane region" description="Helical" evidence="8">
    <location>
        <begin position="138"/>
        <end position="158"/>
    </location>
</feature>
<comment type="caution">
    <text evidence="10">The sequence shown here is derived from an EMBL/GenBank/DDBJ whole genome shotgun (WGS) entry which is preliminary data.</text>
</comment>
<keyword evidence="4 8" id="KW-1133">Transmembrane helix</keyword>
<feature type="compositionally biased region" description="Polar residues" evidence="7">
    <location>
        <begin position="661"/>
        <end position="677"/>
    </location>
</feature>
<evidence type="ECO:0000256" key="7">
    <source>
        <dbReference type="SAM" id="MobiDB-lite"/>
    </source>
</evidence>
<comment type="subcellular location">
    <subcellularLocation>
        <location evidence="1">Cell membrane</location>
        <topology evidence="1">Multi-pass membrane protein</topology>
    </subcellularLocation>
</comment>
<reference evidence="10" key="2">
    <citation type="submission" date="2021-04" db="EMBL/GenBank/DDBJ databases">
        <authorList>
            <person name="Gilroy R."/>
        </authorList>
    </citation>
    <scope>NUCLEOTIDE SEQUENCE</scope>
    <source>
        <strain evidence="10">B5_2728</strain>
    </source>
</reference>
<feature type="transmembrane region" description="Helical" evidence="8">
    <location>
        <begin position="399"/>
        <end position="415"/>
    </location>
</feature>
<name>A0A948T334_9FIRM</name>
<keyword evidence="3 8" id="KW-0812">Transmembrane</keyword>
<sequence length="690" mass="79490">MKPLQERMLLWQSRWKAALPTILVSIFLLLSIWGLFGRHYVIMVSFLTLLFRTKHENEFVWREMLRACGLMLLLCLAAFMASYSFVTMLALDFVIPFLLVYLLSDKFSPKNYFVYGMEFVFLQLVPVTAQKLPAQIGVLSYGLGVVWIALWAHSLLVHHQRNYATVRKGLGNLAQQLDKLARGESPTAEHNALPAMLVHMNQVIYTTRGFTHLADGYGKINYWFMIFFQRFYYFTEHFLFPDKLTYQDKLYCKDLSHLLVQIAGQINQKPGLACARELAQFRQKNSLSEPDSAEAMEQMLDILALALEAMPSGVGAKPEKGWKLPSQVERQRQVYAHRKGVLQRFALRFALRLSVVLCISFAFSVKSGLEHAYWYPMTAFLMLMPYAEESQVRINNRILGTLGGVAVTLVLMWFFKSTTAYLIIMMIMTCFMYYAPVTSWTMTVYSTCYGLTMAQMSLGVMTASGLRILYVALAAGTAFLANRFLLPTTAKREFSQNVKELFALDLTMIEEMRHQHQQGTQDLNQMRSCMVQSHLLEKELAEYIQTQMTPDQQEFYSQLLPINRQLLSEVEQLNGYLRSRSQTFAPHQSRLLNQLFDNLEDTVRRVMESYTSTELAVSLQPGSHPYAFGQLESKLYFNRLALGCLETMSQMLELSQKRRQQQGAKTVRDTSVPQQEQLRPKYTKYGMNKY</sequence>
<protein>
    <submittedName>
        <fullName evidence="10">FUSC family protein</fullName>
    </submittedName>
</protein>
<dbReference type="Proteomes" id="UP000713596">
    <property type="component" value="Unassembled WGS sequence"/>
</dbReference>
<dbReference type="GO" id="GO:0005886">
    <property type="term" value="C:plasma membrane"/>
    <property type="evidence" value="ECO:0007669"/>
    <property type="project" value="UniProtKB-SubCell"/>
</dbReference>
<feature type="transmembrane region" description="Helical" evidence="8">
    <location>
        <begin position="466"/>
        <end position="486"/>
    </location>
</feature>
<dbReference type="EMBL" id="JAHLFP010000065">
    <property type="protein sequence ID" value="MBU3806682.1"/>
    <property type="molecule type" value="Genomic_DNA"/>
</dbReference>
<organism evidence="10 11">
    <name type="scientific">Candidatus Allofournierella pullistercoris</name>
    <dbReference type="NCBI Taxonomy" id="2838597"/>
    <lineage>
        <taxon>Bacteria</taxon>
        <taxon>Bacillati</taxon>
        <taxon>Bacillota</taxon>
        <taxon>Clostridia</taxon>
        <taxon>Eubacteriales</taxon>
        <taxon>Oscillospiraceae</taxon>
        <taxon>Allofournierella</taxon>
    </lineage>
</organism>
<comment type="similarity">
    <text evidence="6">Belongs to the YccS/YhfK family.</text>
</comment>
<evidence type="ECO:0000313" key="11">
    <source>
        <dbReference type="Proteomes" id="UP000713596"/>
    </source>
</evidence>
<evidence type="ECO:0000256" key="8">
    <source>
        <dbReference type="SAM" id="Phobius"/>
    </source>
</evidence>
<feature type="transmembrane region" description="Helical" evidence="8">
    <location>
        <begin position="421"/>
        <end position="445"/>
    </location>
</feature>